<organism evidence="1">
    <name type="scientific">Brassica napus</name>
    <name type="common">Rape</name>
    <dbReference type="NCBI Taxonomy" id="3708"/>
    <lineage>
        <taxon>Eukaryota</taxon>
        <taxon>Viridiplantae</taxon>
        <taxon>Streptophyta</taxon>
        <taxon>Embryophyta</taxon>
        <taxon>Tracheophyta</taxon>
        <taxon>Spermatophyta</taxon>
        <taxon>Magnoliopsida</taxon>
        <taxon>eudicotyledons</taxon>
        <taxon>Gunneridae</taxon>
        <taxon>Pentapetalae</taxon>
        <taxon>rosids</taxon>
        <taxon>malvids</taxon>
        <taxon>Brassicales</taxon>
        <taxon>Brassicaceae</taxon>
        <taxon>Brassiceae</taxon>
        <taxon>Brassica</taxon>
    </lineage>
</organism>
<dbReference type="EMBL" id="HG994371">
    <property type="protein sequence ID" value="CAF1959710.1"/>
    <property type="molecule type" value="Genomic_DNA"/>
</dbReference>
<proteinExistence type="predicted"/>
<accession>A0A816LVE3</accession>
<dbReference type="Proteomes" id="UP001295469">
    <property type="component" value="Chromosome C07"/>
</dbReference>
<sequence length="158" mass="17947">MNLSIVKLLCCYDICTTVESSNSLSVSPISSQLVYDESHGGIYSPRMIMRCNPSETGVYRTSCRVSSLAGQDSHVLQNLRLTIIEHVKFLREIHGSQSSSYTFFLLQRNNCLSFIFPEIDLSFVLLCLWYVQVEKFKCLLKSSVLSQHQGMNTYVCLL</sequence>
<gene>
    <name evidence="1" type="ORF">DARMORV10_C07P10090.1</name>
</gene>
<evidence type="ECO:0000313" key="1">
    <source>
        <dbReference type="EMBL" id="CAF1959710.1"/>
    </source>
</evidence>
<reference evidence="1" key="1">
    <citation type="submission" date="2021-01" db="EMBL/GenBank/DDBJ databases">
        <authorList>
            <consortium name="Genoscope - CEA"/>
            <person name="William W."/>
        </authorList>
    </citation>
    <scope>NUCLEOTIDE SEQUENCE</scope>
</reference>
<dbReference type="AlphaFoldDB" id="A0A816LVE3"/>
<protein>
    <submittedName>
        <fullName evidence="1">(rape) hypothetical protein</fullName>
    </submittedName>
</protein>
<name>A0A816LVE3_BRANA</name>